<evidence type="ECO:0000256" key="2">
    <source>
        <dbReference type="SAM" id="MobiDB-lite"/>
    </source>
</evidence>
<dbReference type="Pfam" id="PF00106">
    <property type="entry name" value="adh_short"/>
    <property type="match status" value="1"/>
</dbReference>
<keyword evidence="1" id="KW-0560">Oxidoreductase</keyword>
<gene>
    <name evidence="3" type="ORF">DM868_05260</name>
</gene>
<dbReference type="CDD" id="cd05327">
    <property type="entry name" value="retinol-DH_like_SDR_c_like"/>
    <property type="match status" value="1"/>
</dbReference>
<keyword evidence="4" id="KW-1185">Reference proteome</keyword>
<name>A0A4U5JBD3_9EURY</name>
<organism evidence="3 4">
    <name type="scientific">Natronomonas salsuginis</name>
    <dbReference type="NCBI Taxonomy" id="2217661"/>
    <lineage>
        <taxon>Archaea</taxon>
        <taxon>Methanobacteriati</taxon>
        <taxon>Methanobacteriota</taxon>
        <taxon>Stenosarchaea group</taxon>
        <taxon>Halobacteria</taxon>
        <taxon>Halobacteriales</taxon>
        <taxon>Natronomonadaceae</taxon>
        <taxon>Natronomonas</taxon>
    </lineage>
</organism>
<dbReference type="AlphaFoldDB" id="A0A4U5JBD3"/>
<feature type="region of interest" description="Disordered" evidence="2">
    <location>
        <begin position="269"/>
        <end position="291"/>
    </location>
</feature>
<dbReference type="PANTHER" id="PTHR43157:SF31">
    <property type="entry name" value="PHOSPHATIDYLINOSITOL-GLYCAN BIOSYNTHESIS CLASS F PROTEIN"/>
    <property type="match status" value="1"/>
</dbReference>
<dbReference type="SUPFAM" id="SSF51735">
    <property type="entry name" value="NAD(P)-binding Rossmann-fold domains"/>
    <property type="match status" value="1"/>
</dbReference>
<evidence type="ECO:0000256" key="1">
    <source>
        <dbReference type="ARBA" id="ARBA00023002"/>
    </source>
</evidence>
<comment type="caution">
    <text evidence="3">The sequence shown here is derived from an EMBL/GenBank/DDBJ whole genome shotgun (WGS) entry which is preliminary data.</text>
</comment>
<dbReference type="InterPro" id="IPR036291">
    <property type="entry name" value="NAD(P)-bd_dom_sf"/>
</dbReference>
<protein>
    <submittedName>
        <fullName evidence="3">SDR family NAD(P)-dependent oxidoreductase</fullName>
    </submittedName>
</protein>
<evidence type="ECO:0000313" key="3">
    <source>
        <dbReference type="EMBL" id="TKR25905.1"/>
    </source>
</evidence>
<dbReference type="InterPro" id="IPR002347">
    <property type="entry name" value="SDR_fam"/>
</dbReference>
<feature type="compositionally biased region" description="Basic and acidic residues" evidence="2">
    <location>
        <begin position="277"/>
        <end position="291"/>
    </location>
</feature>
<dbReference type="Proteomes" id="UP000308037">
    <property type="component" value="Unassembled WGS sequence"/>
</dbReference>
<dbReference type="PRINTS" id="PR00081">
    <property type="entry name" value="GDHRDH"/>
</dbReference>
<dbReference type="EMBL" id="QKNX01000002">
    <property type="protein sequence ID" value="TKR25905.1"/>
    <property type="molecule type" value="Genomic_DNA"/>
</dbReference>
<proteinExistence type="predicted"/>
<dbReference type="Gene3D" id="3.40.50.720">
    <property type="entry name" value="NAD(P)-binding Rossmann-like Domain"/>
    <property type="match status" value="1"/>
</dbReference>
<dbReference type="GO" id="GO:0016491">
    <property type="term" value="F:oxidoreductase activity"/>
    <property type="evidence" value="ECO:0007669"/>
    <property type="project" value="UniProtKB-KW"/>
</dbReference>
<reference evidence="3 4" key="1">
    <citation type="submission" date="2019-04" db="EMBL/GenBank/DDBJ databases">
        <title>Natronomonas sp. F20-122 a newhaloarchaeon isolated from a saline saltern of Isla Bacuta, Huelva, Spain.</title>
        <authorList>
            <person name="Duran-Viseras A."/>
            <person name="Sanchez-Porro C."/>
            <person name="Ventosa A."/>
        </authorList>
    </citation>
    <scope>NUCLEOTIDE SEQUENCE [LARGE SCALE GENOMIC DNA]</scope>
    <source>
        <strain evidence="3 4">F20-122</strain>
    </source>
</reference>
<dbReference type="OrthoDB" id="10454at2157"/>
<evidence type="ECO:0000313" key="4">
    <source>
        <dbReference type="Proteomes" id="UP000308037"/>
    </source>
</evidence>
<dbReference type="NCBIfam" id="NF004846">
    <property type="entry name" value="PRK06197.1"/>
    <property type="match status" value="1"/>
</dbReference>
<dbReference type="PANTHER" id="PTHR43157">
    <property type="entry name" value="PHOSPHATIDYLINOSITOL-GLYCAN BIOSYNTHESIS CLASS F PROTEIN-RELATED"/>
    <property type="match status" value="1"/>
</dbReference>
<dbReference type="RefSeq" id="WP_137275807.1">
    <property type="nucleotide sequence ID" value="NZ_QKNX01000002.1"/>
</dbReference>
<accession>A0A4U5JBD3</accession>
<sequence>MSPWSPAEISDRSDQTAIVTGANSGLGFEATKELARAGAHVVMAGRDRARLSNAREEIRGAVEGASLTLGELDLASLDSVRSFAATVESDLDRVDVLCNNAGIMAVPRAETDDGFEAQFGVNHLGHFALTGRLLDALTAAPDPRVVTHSSGLHTRGRMAFEDLHGEDEYDRWDAYAQSKLANLLFAYELDRRYGDVLTSVACHPGWAATNLQRRAPERMGSRLRLMAMGAANRLFAQSAAKGAWPMLYAATDQSLDGGEYVGPGGLFNMRGPPVEQRSSDRSHDADDAAELWRRSETLTGVEYGSVDR</sequence>